<dbReference type="CDD" id="cd04301">
    <property type="entry name" value="NAT_SF"/>
    <property type="match status" value="1"/>
</dbReference>
<evidence type="ECO:0000256" key="9">
    <source>
        <dbReference type="ARBA" id="ARBA00023015"/>
    </source>
</evidence>
<keyword evidence="6" id="KW-0863">Zinc-finger</keyword>
<dbReference type="InterPro" id="IPR025995">
    <property type="entry name" value="Tudor-knot"/>
</dbReference>
<evidence type="ECO:0000256" key="1">
    <source>
        <dbReference type="ARBA" id="ARBA00004123"/>
    </source>
</evidence>
<feature type="non-terminal residue" evidence="16">
    <location>
        <position position="1"/>
    </location>
</feature>
<feature type="domain" description="MYST-type HAT" evidence="15">
    <location>
        <begin position="44"/>
        <end position="336"/>
    </location>
</feature>
<proteinExistence type="inferred from homology"/>
<keyword evidence="7" id="KW-0862">Zinc</keyword>
<evidence type="ECO:0000256" key="2">
    <source>
        <dbReference type="ARBA" id="ARBA00010107"/>
    </source>
</evidence>
<dbReference type="GO" id="GO:0005634">
    <property type="term" value="C:nucleus"/>
    <property type="evidence" value="ECO:0007669"/>
    <property type="project" value="UniProtKB-SubCell"/>
</dbReference>
<dbReference type="Pfam" id="PF01853">
    <property type="entry name" value="MOZ_SAS"/>
    <property type="match status" value="1"/>
</dbReference>
<dbReference type="Gene3D" id="1.10.10.10">
    <property type="entry name" value="Winged helix-like DNA-binding domain superfamily/Winged helix DNA-binding domain"/>
    <property type="match status" value="1"/>
</dbReference>
<evidence type="ECO:0000256" key="11">
    <source>
        <dbReference type="ARBA" id="ARBA00023242"/>
    </source>
</evidence>
<dbReference type="Proteomes" id="UP000682733">
    <property type="component" value="Unassembled WGS sequence"/>
</dbReference>
<keyword evidence="10" id="KW-0804">Transcription</keyword>
<dbReference type="GO" id="GO:0008270">
    <property type="term" value="F:zinc ion binding"/>
    <property type="evidence" value="ECO:0007669"/>
    <property type="project" value="UniProtKB-KW"/>
</dbReference>
<evidence type="ECO:0000259" key="15">
    <source>
        <dbReference type="PROSITE" id="PS51726"/>
    </source>
</evidence>
<dbReference type="PANTHER" id="PTHR10615">
    <property type="entry name" value="HISTONE ACETYLTRANSFERASE"/>
    <property type="match status" value="1"/>
</dbReference>
<evidence type="ECO:0000313" key="20">
    <source>
        <dbReference type="Proteomes" id="UP000663829"/>
    </source>
</evidence>
<keyword evidence="8" id="KW-0007">Acetylation</keyword>
<keyword evidence="20" id="KW-1185">Reference proteome</keyword>
<dbReference type="Gene3D" id="2.30.30.140">
    <property type="match status" value="1"/>
</dbReference>
<feature type="region of interest" description="Disordered" evidence="14">
    <location>
        <begin position="94"/>
        <end position="118"/>
    </location>
</feature>
<dbReference type="EMBL" id="CAJOBA010005805">
    <property type="protein sequence ID" value="CAF3754840.1"/>
    <property type="molecule type" value="Genomic_DNA"/>
</dbReference>
<dbReference type="EMBL" id="CAJOBC010000266">
    <property type="protein sequence ID" value="CAF3562705.1"/>
    <property type="molecule type" value="Genomic_DNA"/>
</dbReference>
<name>A0A813RBJ8_9BILA</name>
<evidence type="ECO:0000256" key="7">
    <source>
        <dbReference type="ARBA" id="ARBA00022833"/>
    </source>
</evidence>
<evidence type="ECO:0000256" key="3">
    <source>
        <dbReference type="ARBA" id="ARBA00013184"/>
    </source>
</evidence>
<gene>
    <name evidence="16" type="ORF">GPM918_LOCUS2391</name>
    <name evidence="17" type="ORF">OVA965_LOCUS13754</name>
    <name evidence="18" type="ORF">SRO942_LOCUS2391</name>
    <name evidence="19" type="ORF">TMI583_LOCUS13757</name>
</gene>
<reference evidence="16" key="1">
    <citation type="submission" date="2021-02" db="EMBL/GenBank/DDBJ databases">
        <authorList>
            <person name="Nowell W R."/>
        </authorList>
    </citation>
    <scope>NUCLEOTIDE SEQUENCE</scope>
</reference>
<dbReference type="InterPro" id="IPR050603">
    <property type="entry name" value="MYST_HAT"/>
</dbReference>
<evidence type="ECO:0000256" key="10">
    <source>
        <dbReference type="ARBA" id="ARBA00023163"/>
    </source>
</evidence>
<accession>A0A813RBJ8</accession>
<keyword evidence="12" id="KW-0012">Acyltransferase</keyword>
<evidence type="ECO:0000256" key="8">
    <source>
        <dbReference type="ARBA" id="ARBA00022990"/>
    </source>
</evidence>
<organism evidence="16 20">
    <name type="scientific">Didymodactylos carnosus</name>
    <dbReference type="NCBI Taxonomy" id="1234261"/>
    <lineage>
        <taxon>Eukaryota</taxon>
        <taxon>Metazoa</taxon>
        <taxon>Spiralia</taxon>
        <taxon>Gnathifera</taxon>
        <taxon>Rotifera</taxon>
        <taxon>Eurotatoria</taxon>
        <taxon>Bdelloidea</taxon>
        <taxon>Philodinida</taxon>
        <taxon>Philodinidae</taxon>
        <taxon>Didymodactylos</taxon>
    </lineage>
</organism>
<feature type="compositionally biased region" description="Basic residues" evidence="14">
    <location>
        <begin position="108"/>
        <end position="117"/>
    </location>
</feature>
<protein>
    <recommendedName>
        <fullName evidence="3">histone acetyltransferase</fullName>
        <ecNumber evidence="3">2.3.1.48</ecNumber>
    </recommendedName>
</protein>
<comment type="subcellular location">
    <subcellularLocation>
        <location evidence="1">Nucleus</location>
    </subcellularLocation>
</comment>
<dbReference type="Proteomes" id="UP000677228">
    <property type="component" value="Unassembled WGS sequence"/>
</dbReference>
<comment type="caution">
    <text evidence="16">The sequence shown here is derived from an EMBL/GenBank/DDBJ whole genome shotgun (WGS) entry which is preliminary data.</text>
</comment>
<dbReference type="Gene3D" id="3.40.630.30">
    <property type="match status" value="1"/>
</dbReference>
<feature type="active site" description="Proton donor/acceptor" evidence="13">
    <location>
        <position position="241"/>
    </location>
</feature>
<dbReference type="SUPFAM" id="SSF54160">
    <property type="entry name" value="Chromo domain-like"/>
    <property type="match status" value="1"/>
</dbReference>
<evidence type="ECO:0000256" key="5">
    <source>
        <dbReference type="ARBA" id="ARBA00022723"/>
    </source>
</evidence>
<evidence type="ECO:0000313" key="16">
    <source>
        <dbReference type="EMBL" id="CAF0779679.1"/>
    </source>
</evidence>
<dbReference type="OrthoDB" id="787137at2759"/>
<dbReference type="InterPro" id="IPR016181">
    <property type="entry name" value="Acyl_CoA_acyltransferase"/>
</dbReference>
<keyword evidence="11" id="KW-0539">Nucleus</keyword>
<evidence type="ECO:0000256" key="4">
    <source>
        <dbReference type="ARBA" id="ARBA00022679"/>
    </source>
</evidence>
<evidence type="ECO:0000256" key="13">
    <source>
        <dbReference type="PIRSR" id="PIRSR602717-51"/>
    </source>
</evidence>
<dbReference type="Proteomes" id="UP000663829">
    <property type="component" value="Unassembled WGS sequence"/>
</dbReference>
<evidence type="ECO:0000313" key="17">
    <source>
        <dbReference type="EMBL" id="CAF0984482.1"/>
    </source>
</evidence>
<dbReference type="Proteomes" id="UP000681722">
    <property type="component" value="Unassembled WGS sequence"/>
</dbReference>
<evidence type="ECO:0000256" key="14">
    <source>
        <dbReference type="SAM" id="MobiDB-lite"/>
    </source>
</evidence>
<dbReference type="PROSITE" id="PS51726">
    <property type="entry name" value="MYST_HAT"/>
    <property type="match status" value="1"/>
</dbReference>
<dbReference type="AlphaFoldDB" id="A0A813RBJ8"/>
<dbReference type="Pfam" id="PF11717">
    <property type="entry name" value="Tudor-knot"/>
    <property type="match status" value="1"/>
</dbReference>
<dbReference type="SUPFAM" id="SSF55729">
    <property type="entry name" value="Acyl-CoA N-acyltransferases (Nat)"/>
    <property type="match status" value="1"/>
</dbReference>
<dbReference type="InterPro" id="IPR016197">
    <property type="entry name" value="Chromo-like_dom_sf"/>
</dbReference>
<keyword evidence="9" id="KW-0805">Transcription regulation</keyword>
<evidence type="ECO:0000256" key="6">
    <source>
        <dbReference type="ARBA" id="ARBA00022771"/>
    </source>
</evidence>
<dbReference type="EMBL" id="CAJNOQ010000266">
    <property type="protein sequence ID" value="CAF0779679.1"/>
    <property type="molecule type" value="Genomic_DNA"/>
</dbReference>
<comment type="similarity">
    <text evidence="2">Belongs to the MYST (SAS/MOZ) family.</text>
</comment>
<keyword evidence="5" id="KW-0479">Metal-binding</keyword>
<dbReference type="EMBL" id="CAJNOK010005798">
    <property type="protein sequence ID" value="CAF0984482.1"/>
    <property type="molecule type" value="Genomic_DNA"/>
</dbReference>
<dbReference type="InterPro" id="IPR036388">
    <property type="entry name" value="WH-like_DNA-bd_sf"/>
</dbReference>
<dbReference type="PANTHER" id="PTHR10615:SF219">
    <property type="entry name" value="HISTONE ACETYLTRANSFERASE KAT5"/>
    <property type="match status" value="1"/>
</dbReference>
<feature type="compositionally biased region" description="Polar residues" evidence="14">
    <location>
        <begin position="95"/>
        <end position="107"/>
    </location>
</feature>
<keyword evidence="4" id="KW-0808">Transferase</keyword>
<dbReference type="GO" id="GO:0006355">
    <property type="term" value="P:regulation of DNA-templated transcription"/>
    <property type="evidence" value="ECO:0007669"/>
    <property type="project" value="InterPro"/>
</dbReference>
<dbReference type="EC" id="2.3.1.48" evidence="3"/>
<evidence type="ECO:0000313" key="19">
    <source>
        <dbReference type="EMBL" id="CAF3754840.1"/>
    </source>
</evidence>
<evidence type="ECO:0000256" key="12">
    <source>
        <dbReference type="ARBA" id="ARBA00023315"/>
    </source>
</evidence>
<dbReference type="GO" id="GO:0035267">
    <property type="term" value="C:NuA4 histone acetyltransferase complex"/>
    <property type="evidence" value="ECO:0007669"/>
    <property type="project" value="TreeGrafter"/>
</dbReference>
<evidence type="ECO:0000313" key="18">
    <source>
        <dbReference type="EMBL" id="CAF3562705.1"/>
    </source>
</evidence>
<dbReference type="InterPro" id="IPR002717">
    <property type="entry name" value="HAT_MYST-type"/>
</dbReference>
<dbReference type="GO" id="GO:0046972">
    <property type="term" value="F:histone H4K16 acetyltransferase activity"/>
    <property type="evidence" value="ECO:0007669"/>
    <property type="project" value="TreeGrafter"/>
</dbReference>
<sequence>TNCAMEYPNSDTTPKQGEIFLARMRNGIVHAAEILESRIVDDAIDQQTIEYFVHYLNYDHRNDEWISIDRLLPEKGAPDKEIFISNEQQQLQQQHSVGNGSLTSYSQKRTRKLKSRRNNNLNDDINDLSLDSFETADLTRKDHKINLYCQNLCLLARLFLEHKVICYNVSDFLFYVLTEFKKNENKERFIGYFSKEKDSTTGFNLSCLLCLPHHQRKGYGKLLIQFSYELTKLEGTIGTPEKPISDLGYKAYLSYWTWSLLTALKDKPEREVNELSSITGINNENVLETLSSYGFVKYWRHGNYICASKRVIEAKLQELSDKRFLSVDPQLIRWSPSIKGKSKKN</sequence>